<sequence>MGPILIVLENGAAGVTEATKECVNKAKSLAAQLGTTTVAVGFGKQHVSDLRRLAVTKVVIASGGTMDLYNPDAYEKVLAEIFGNVKPYLTLIANTTMGLDLGAGLAGRTQTPLIAYGIDIEEQDGRLTAISQVFAGKLLARVPIPEDGAIVTVIPGSWPADNEAGDPEIEEWTAQDSEAMRVLRVVEPEQSDIDITKADILVSVGRGIEGPDNLPLAEDLAEALGGVVSCSRPVVDAGWLPKARQVGKSGQTVKPKLYLACGISGAPEHLQGMRDADLIIAINTDESASIMDIAHFGTTADMLELMPALAERLKGG</sequence>
<evidence type="ECO:0000313" key="4">
    <source>
        <dbReference type="Proteomes" id="UP000325292"/>
    </source>
</evidence>
<dbReference type="SUPFAM" id="SSF52402">
    <property type="entry name" value="Adenine nucleotide alpha hydrolases-like"/>
    <property type="match status" value="1"/>
</dbReference>
<dbReference type="PIRSF" id="PIRSF000089">
    <property type="entry name" value="Electra_flavoP_a"/>
    <property type="match status" value="1"/>
</dbReference>
<name>A0ABM6RQQ5_9FIRM</name>
<dbReference type="PANTHER" id="PTHR43153:SF1">
    <property type="entry name" value="ELECTRON TRANSFER FLAVOPROTEIN SUBUNIT ALPHA, MITOCHONDRIAL"/>
    <property type="match status" value="1"/>
</dbReference>
<dbReference type="Pfam" id="PF01012">
    <property type="entry name" value="ETF"/>
    <property type="match status" value="1"/>
</dbReference>
<dbReference type="SUPFAM" id="SSF52467">
    <property type="entry name" value="DHS-like NAD/FAD-binding domain"/>
    <property type="match status" value="1"/>
</dbReference>
<dbReference type="InterPro" id="IPR014730">
    <property type="entry name" value="ETF_a/b_N"/>
</dbReference>
<evidence type="ECO:0000259" key="2">
    <source>
        <dbReference type="SMART" id="SM00893"/>
    </source>
</evidence>
<keyword evidence="4" id="KW-1185">Reference proteome</keyword>
<dbReference type="EMBL" id="CP019454">
    <property type="protein sequence ID" value="AUW93600.1"/>
    <property type="molecule type" value="Genomic_DNA"/>
</dbReference>
<dbReference type="InterPro" id="IPR029035">
    <property type="entry name" value="DHS-like_NAD/FAD-binding_dom"/>
</dbReference>
<feature type="domain" description="Electron transfer flavoprotein alpha/beta-subunit N-terminal" evidence="2">
    <location>
        <begin position="4"/>
        <end position="185"/>
    </location>
</feature>
<accession>A0ABM6RQQ5</accession>
<dbReference type="InterPro" id="IPR014729">
    <property type="entry name" value="Rossmann-like_a/b/a_fold"/>
</dbReference>
<protein>
    <submittedName>
        <fullName evidence="3">Electron transfer flavoprotein subunit alpha</fullName>
    </submittedName>
</protein>
<evidence type="ECO:0000256" key="1">
    <source>
        <dbReference type="ARBA" id="ARBA00005817"/>
    </source>
</evidence>
<evidence type="ECO:0000313" key="3">
    <source>
        <dbReference type="EMBL" id="AUW93600.1"/>
    </source>
</evidence>
<organism evidence="3 4">
    <name type="scientific">Sulfobacillus thermotolerans</name>
    <dbReference type="NCBI Taxonomy" id="338644"/>
    <lineage>
        <taxon>Bacteria</taxon>
        <taxon>Bacillati</taxon>
        <taxon>Bacillota</taxon>
        <taxon>Clostridia</taxon>
        <taxon>Eubacteriales</taxon>
        <taxon>Clostridiales Family XVII. Incertae Sedis</taxon>
        <taxon>Sulfobacillus</taxon>
    </lineage>
</organism>
<gene>
    <name evidence="3" type="ORF">BXT84_06300</name>
</gene>
<dbReference type="Pfam" id="PF00766">
    <property type="entry name" value="ETF_alpha"/>
    <property type="match status" value="1"/>
</dbReference>
<dbReference type="SMART" id="SM00893">
    <property type="entry name" value="ETF"/>
    <property type="match status" value="1"/>
</dbReference>
<comment type="similarity">
    <text evidence="1">Belongs to the ETF alpha-subunit/FixB family.</text>
</comment>
<proteinExistence type="inferred from homology"/>
<reference evidence="3 4" key="1">
    <citation type="journal article" date="2019" name="Sci. Rep.">
        <title>Sulfobacillus thermotolerans: new insights into resistance and metabolic capacities of acidophilic chemolithotrophs.</title>
        <authorList>
            <person name="Panyushkina A.E."/>
            <person name="Babenko V.V."/>
            <person name="Nikitina A.S."/>
            <person name="Selezneva O.V."/>
            <person name="Tsaplina I.A."/>
            <person name="Letarova M.A."/>
            <person name="Kostryukova E.S."/>
            <person name="Letarov A.V."/>
        </authorList>
    </citation>
    <scope>NUCLEOTIDE SEQUENCE [LARGE SCALE GENOMIC DNA]</scope>
    <source>
        <strain evidence="3 4">Kr1</strain>
    </source>
</reference>
<dbReference type="Proteomes" id="UP000325292">
    <property type="component" value="Chromosome"/>
</dbReference>
<dbReference type="Gene3D" id="3.40.50.620">
    <property type="entry name" value="HUPs"/>
    <property type="match status" value="1"/>
</dbReference>
<dbReference type="Gene3D" id="3.40.50.1220">
    <property type="entry name" value="TPP-binding domain"/>
    <property type="match status" value="1"/>
</dbReference>
<dbReference type="InterPro" id="IPR001308">
    <property type="entry name" value="ETF_a/FixB"/>
</dbReference>
<dbReference type="InterPro" id="IPR014731">
    <property type="entry name" value="ETF_asu_C"/>
</dbReference>
<dbReference type="PANTHER" id="PTHR43153">
    <property type="entry name" value="ELECTRON TRANSFER FLAVOPROTEIN ALPHA"/>
    <property type="match status" value="1"/>
</dbReference>